<name>A0A6A7YAD7_9HYPH</name>
<dbReference type="Pfam" id="PF11154">
    <property type="entry name" value="DUF2934"/>
    <property type="match status" value="1"/>
</dbReference>
<organism evidence="2 3">
    <name type="scientific">Segnochrobactrum spirostomi</name>
    <dbReference type="NCBI Taxonomy" id="2608987"/>
    <lineage>
        <taxon>Bacteria</taxon>
        <taxon>Pseudomonadati</taxon>
        <taxon>Pseudomonadota</taxon>
        <taxon>Alphaproteobacteria</taxon>
        <taxon>Hyphomicrobiales</taxon>
        <taxon>Segnochrobactraceae</taxon>
        <taxon>Segnochrobactrum</taxon>
    </lineage>
</organism>
<accession>A0A6A7YAD7</accession>
<feature type="region of interest" description="Disordered" evidence="1">
    <location>
        <begin position="57"/>
        <end position="109"/>
    </location>
</feature>
<evidence type="ECO:0000313" key="2">
    <source>
        <dbReference type="EMBL" id="MQT14978.1"/>
    </source>
</evidence>
<dbReference type="AlphaFoldDB" id="A0A6A7YAD7"/>
<dbReference type="Proteomes" id="UP000332515">
    <property type="component" value="Unassembled WGS sequence"/>
</dbReference>
<feature type="region of interest" description="Disordered" evidence="1">
    <location>
        <begin position="1"/>
        <end position="36"/>
    </location>
</feature>
<comment type="caution">
    <text evidence="2">The sequence shown here is derived from an EMBL/GenBank/DDBJ whole genome shotgun (WGS) entry which is preliminary data.</text>
</comment>
<dbReference type="InterPro" id="IPR021327">
    <property type="entry name" value="DUF2934"/>
</dbReference>
<proteinExistence type="predicted"/>
<dbReference type="RefSeq" id="WP_153488958.1">
    <property type="nucleotide sequence ID" value="NZ_VWNA01000003.1"/>
</dbReference>
<sequence>MTDTRYDDAPPEDEARVREKAHELWLSEGQPEGRADAHWAMAREVIAVEDSFASTLLPVREPDPDSPDGEPVEPALALENEGELPGLRDEGDESPIVPLRGEPPEPRNG</sequence>
<protein>
    <submittedName>
        <fullName evidence="2">DUF2934 domain-containing protein</fullName>
    </submittedName>
</protein>
<keyword evidence="3" id="KW-1185">Reference proteome</keyword>
<reference evidence="2 3" key="1">
    <citation type="submission" date="2019-09" db="EMBL/GenBank/DDBJ databases">
        <title>Segnochrobactrum spirostomi gen. nov., sp. nov., isolated from the ciliate Spirostomum cf. yagiui and description of a novel family, Segnochrobactraceae fam. nov. within the order Rhizobiales of the class Alphaproteobacteria.</title>
        <authorList>
            <person name="Akter S."/>
            <person name="Shazib S.U.A."/>
            <person name="Shin M.K."/>
        </authorList>
    </citation>
    <scope>NUCLEOTIDE SEQUENCE [LARGE SCALE GENOMIC DNA]</scope>
    <source>
        <strain evidence="2 3">Sp-1</strain>
    </source>
</reference>
<evidence type="ECO:0000313" key="3">
    <source>
        <dbReference type="Proteomes" id="UP000332515"/>
    </source>
</evidence>
<evidence type="ECO:0000256" key="1">
    <source>
        <dbReference type="SAM" id="MobiDB-lite"/>
    </source>
</evidence>
<dbReference type="EMBL" id="VWNA01000003">
    <property type="protein sequence ID" value="MQT14978.1"/>
    <property type="molecule type" value="Genomic_DNA"/>
</dbReference>
<gene>
    <name evidence="2" type="ORF">F0357_20440</name>
</gene>